<dbReference type="InterPro" id="IPR036291">
    <property type="entry name" value="NAD(P)-bd_dom_sf"/>
</dbReference>
<evidence type="ECO:0000256" key="1">
    <source>
        <dbReference type="ARBA" id="ARBA00022598"/>
    </source>
</evidence>
<dbReference type="InterPro" id="IPR013815">
    <property type="entry name" value="ATP_grasp_subdomain_1"/>
</dbReference>
<dbReference type="Gene3D" id="3.40.630.30">
    <property type="match status" value="1"/>
</dbReference>
<evidence type="ECO:0000256" key="4">
    <source>
        <dbReference type="PROSITE-ProRule" id="PRU00409"/>
    </source>
</evidence>
<dbReference type="GO" id="GO:0005524">
    <property type="term" value="F:ATP binding"/>
    <property type="evidence" value="ECO:0007669"/>
    <property type="project" value="UniProtKB-UniRule"/>
</dbReference>
<evidence type="ECO:0000259" key="6">
    <source>
        <dbReference type="PROSITE" id="PS50975"/>
    </source>
</evidence>
<dbReference type="InterPro" id="IPR051538">
    <property type="entry name" value="Acyl-CoA_Synth/Transferase"/>
</dbReference>
<evidence type="ECO:0000313" key="7">
    <source>
        <dbReference type="EMBL" id="CAE7456976.1"/>
    </source>
</evidence>
<dbReference type="InterPro" id="IPR032875">
    <property type="entry name" value="Succ_CoA_lig_flav_dom"/>
</dbReference>
<dbReference type="Gene3D" id="3.40.50.720">
    <property type="entry name" value="NAD(P)-binding Rossmann-like Domain"/>
    <property type="match status" value="1"/>
</dbReference>
<feature type="region of interest" description="Disordered" evidence="5">
    <location>
        <begin position="908"/>
        <end position="943"/>
    </location>
</feature>
<dbReference type="OrthoDB" id="1664372at2759"/>
<dbReference type="GO" id="GO:0043758">
    <property type="term" value="F:acetate-CoA ligase (ADP-forming) activity"/>
    <property type="evidence" value="ECO:0007669"/>
    <property type="project" value="InterPro"/>
</dbReference>
<dbReference type="PANTHER" id="PTHR43334:SF1">
    <property type="entry name" value="3-HYDROXYPROPIONATE--COA LIGASE [ADP-FORMING]"/>
    <property type="match status" value="1"/>
</dbReference>
<keyword evidence="3 4" id="KW-0067">ATP-binding</keyword>
<dbReference type="Pfam" id="PF19045">
    <property type="entry name" value="Ligase_CoA_2"/>
    <property type="match status" value="1"/>
</dbReference>
<sequence>MAVVLDPVVDVLEEGSHPLDSLFKPKRVAVIGATDREGSVGRTLLRNLISNPFGGVVYPVNPKREHVLGISSFKSIAACPGQIDLAVVITPAATVPAVIQECVDNKVRNVIIISAGFKEVGAEGEKLENEVKAIAKTGNIRIVGPNCLGIICPTSGLNASFANLMPQKGSVAFISQSGAMITSVLDWSVSQKVGFSAVISIGSMLDMDFSSMIFYLAKDAATRSIVLYMESIGNARSFLSAAREAALTKPIIVIKGGRTDAAAKAAASHTGSLTGSDAVLDAAFKRAGVLRVENMSDLFEMAADVLSKQPLPTGNRLAILTNAGGPGVLACDALAQHGGSLAELTPQTIKALNGVLPPAWSHGNPIDVLGDASAKHYADSLEIVARDPNCDGFLVILTPQAMTAPTECAEALSHYAKIQGKPVLASWMGGPDVAPGAKVLNDAGVPTYSYPDMACKTFNYMHQYQSNQGSNYERIDLQMDLEKVQEGKTEARKLLSKVRESGRSLLTEAESKLLLKAYGIPVTACEVASSPAEAAAAAEKIGYPVVMKLNSTTITHKTDVGGVVLNLHSKMAVEKSFLEMKESVSRLASPEGFEGVTIQPMISLKGYEIILGSSIDPQLGPVLLFGMGGSLVEVFKDSAVGLPPLNANLARKMLEETKLYKALLGVRGMKSVNIEALIQIMVRFSVLIVDLPEILECDINPLIASEDSILSLDARVVLHDPSSTPEDWPQPAIRPYPHQYVQTVELTDKMTAKIRPILPEDERMMRSFYSEASWPSGCDPASMPKEEAQMTCSLSRTHLIRTCFVDFDRSIVLVAEAVQDGEKMIVGAGRISREQMSNDVTFALQVLPSFRRLKALISVAKEEGASCIKAEVFAENTRALRFLEGHGFHLGEGKKTLIPVRLQFEEASERRQPKDLPSLANHRKPTLLIHSETPAASPTFAAS</sequence>
<dbReference type="AlphaFoldDB" id="A0A812RWZ6"/>
<dbReference type="EMBL" id="CAJNDS010002384">
    <property type="protein sequence ID" value="CAE7456976.1"/>
    <property type="molecule type" value="Genomic_DNA"/>
</dbReference>
<accession>A0A812RWZ6</accession>
<gene>
    <name evidence="7" type="ORF">SNAT2548_LOCUS25240</name>
</gene>
<dbReference type="Gene3D" id="3.30.470.20">
    <property type="entry name" value="ATP-grasp fold, B domain"/>
    <property type="match status" value="1"/>
</dbReference>
<dbReference type="SUPFAM" id="SSF51735">
    <property type="entry name" value="NAD(P)-binding Rossmann-fold domains"/>
    <property type="match status" value="1"/>
</dbReference>
<dbReference type="InterPro" id="IPR016102">
    <property type="entry name" value="Succinyl-CoA_synth-like"/>
</dbReference>
<dbReference type="Proteomes" id="UP000604046">
    <property type="component" value="Unassembled WGS sequence"/>
</dbReference>
<dbReference type="SUPFAM" id="SSF55729">
    <property type="entry name" value="Acyl-CoA N-acyltransferases (Nat)"/>
    <property type="match status" value="1"/>
</dbReference>
<dbReference type="Gene3D" id="3.30.1490.20">
    <property type="entry name" value="ATP-grasp fold, A domain"/>
    <property type="match status" value="1"/>
</dbReference>
<dbReference type="SUPFAM" id="SSF52210">
    <property type="entry name" value="Succinyl-CoA synthetase domains"/>
    <property type="match status" value="2"/>
</dbReference>
<dbReference type="InterPro" id="IPR043938">
    <property type="entry name" value="Ligase_CoA_dom"/>
</dbReference>
<comment type="caution">
    <text evidence="7">The sequence shown here is derived from an EMBL/GenBank/DDBJ whole genome shotgun (WGS) entry which is preliminary data.</text>
</comment>
<dbReference type="InterPro" id="IPR011761">
    <property type="entry name" value="ATP-grasp"/>
</dbReference>
<reference evidence="7" key="1">
    <citation type="submission" date="2021-02" db="EMBL/GenBank/DDBJ databases">
        <authorList>
            <person name="Dougan E. K."/>
            <person name="Rhodes N."/>
            <person name="Thang M."/>
            <person name="Chan C."/>
        </authorList>
    </citation>
    <scope>NUCLEOTIDE SEQUENCE</scope>
</reference>
<dbReference type="PANTHER" id="PTHR43334">
    <property type="entry name" value="ACETATE--COA LIGASE [ADP-FORMING]"/>
    <property type="match status" value="1"/>
</dbReference>
<name>A0A812RWZ6_9DINO</name>
<dbReference type="PROSITE" id="PS50975">
    <property type="entry name" value="ATP_GRASP"/>
    <property type="match status" value="1"/>
</dbReference>
<dbReference type="InterPro" id="IPR016181">
    <property type="entry name" value="Acyl_CoA_acyltransferase"/>
</dbReference>
<feature type="domain" description="ATP-grasp" evidence="6">
    <location>
        <begin position="512"/>
        <end position="548"/>
    </location>
</feature>
<dbReference type="InterPro" id="IPR003781">
    <property type="entry name" value="CoA-bd"/>
</dbReference>
<organism evidence="7 8">
    <name type="scientific">Symbiodinium natans</name>
    <dbReference type="NCBI Taxonomy" id="878477"/>
    <lineage>
        <taxon>Eukaryota</taxon>
        <taxon>Sar</taxon>
        <taxon>Alveolata</taxon>
        <taxon>Dinophyceae</taxon>
        <taxon>Suessiales</taxon>
        <taxon>Symbiodiniaceae</taxon>
        <taxon>Symbiodinium</taxon>
    </lineage>
</organism>
<evidence type="ECO:0000256" key="2">
    <source>
        <dbReference type="ARBA" id="ARBA00022741"/>
    </source>
</evidence>
<dbReference type="SMART" id="SM00881">
    <property type="entry name" value="CoA_binding"/>
    <property type="match status" value="1"/>
</dbReference>
<feature type="compositionally biased region" description="Polar residues" evidence="5">
    <location>
        <begin position="934"/>
        <end position="943"/>
    </location>
</feature>
<evidence type="ECO:0000313" key="8">
    <source>
        <dbReference type="Proteomes" id="UP000604046"/>
    </source>
</evidence>
<dbReference type="Pfam" id="PF13607">
    <property type="entry name" value="Succ_CoA_lig"/>
    <property type="match status" value="1"/>
</dbReference>
<evidence type="ECO:0000256" key="5">
    <source>
        <dbReference type="SAM" id="MobiDB-lite"/>
    </source>
</evidence>
<dbReference type="Pfam" id="PF13549">
    <property type="entry name" value="ATP-grasp_5"/>
    <property type="match status" value="1"/>
</dbReference>
<dbReference type="Gene3D" id="3.40.50.261">
    <property type="entry name" value="Succinyl-CoA synthetase domains"/>
    <property type="match status" value="2"/>
</dbReference>
<dbReference type="GO" id="GO:0046872">
    <property type="term" value="F:metal ion binding"/>
    <property type="evidence" value="ECO:0007669"/>
    <property type="project" value="InterPro"/>
</dbReference>
<dbReference type="Pfam" id="PF13380">
    <property type="entry name" value="CoA_binding_2"/>
    <property type="match status" value="1"/>
</dbReference>
<evidence type="ECO:0000256" key="3">
    <source>
        <dbReference type="ARBA" id="ARBA00022840"/>
    </source>
</evidence>
<keyword evidence="2 4" id="KW-0547">Nucleotide-binding</keyword>
<protein>
    <recommendedName>
        <fullName evidence="6">ATP-grasp domain-containing protein</fullName>
    </recommendedName>
</protein>
<keyword evidence="8" id="KW-1185">Reference proteome</keyword>
<proteinExistence type="predicted"/>
<keyword evidence="1" id="KW-0436">Ligase</keyword>
<dbReference type="SUPFAM" id="SSF56059">
    <property type="entry name" value="Glutathione synthetase ATP-binding domain-like"/>
    <property type="match status" value="1"/>
</dbReference>